<evidence type="ECO:0000313" key="2">
    <source>
        <dbReference type="EMBL" id="CDW45067.1"/>
    </source>
</evidence>
<keyword evidence="1" id="KW-0812">Transmembrane</keyword>
<proteinExistence type="predicted"/>
<dbReference type="EMBL" id="HACA01027706">
    <property type="protein sequence ID" value="CDW45067.1"/>
    <property type="molecule type" value="Transcribed_RNA"/>
</dbReference>
<name>A0A0K2V4K4_LEPSM</name>
<protein>
    <submittedName>
        <fullName evidence="2">Uncharacterized protein</fullName>
    </submittedName>
</protein>
<sequence>IRNVGSLNCLRTCNCSLFIIIILQPIFTAIAPSISFRTFDKSSPFLIFHVFLIISPTSTKKNKNF</sequence>
<dbReference type="AlphaFoldDB" id="A0A0K2V4K4"/>
<keyword evidence="1" id="KW-1133">Transmembrane helix</keyword>
<feature type="transmembrane region" description="Helical" evidence="1">
    <location>
        <begin position="12"/>
        <end position="36"/>
    </location>
</feature>
<evidence type="ECO:0000256" key="1">
    <source>
        <dbReference type="SAM" id="Phobius"/>
    </source>
</evidence>
<accession>A0A0K2V4K4</accession>
<feature type="non-terminal residue" evidence="2">
    <location>
        <position position="1"/>
    </location>
</feature>
<organism evidence="2">
    <name type="scientific">Lepeophtheirus salmonis</name>
    <name type="common">Salmon louse</name>
    <name type="synonym">Caligus salmonis</name>
    <dbReference type="NCBI Taxonomy" id="72036"/>
    <lineage>
        <taxon>Eukaryota</taxon>
        <taxon>Metazoa</taxon>
        <taxon>Ecdysozoa</taxon>
        <taxon>Arthropoda</taxon>
        <taxon>Crustacea</taxon>
        <taxon>Multicrustacea</taxon>
        <taxon>Hexanauplia</taxon>
        <taxon>Copepoda</taxon>
        <taxon>Siphonostomatoida</taxon>
        <taxon>Caligidae</taxon>
        <taxon>Lepeophtheirus</taxon>
    </lineage>
</organism>
<reference evidence="2" key="1">
    <citation type="submission" date="2014-05" db="EMBL/GenBank/DDBJ databases">
        <authorList>
            <person name="Chronopoulou M."/>
        </authorList>
    </citation>
    <scope>NUCLEOTIDE SEQUENCE</scope>
    <source>
        <tissue evidence="2">Whole organism</tissue>
    </source>
</reference>
<keyword evidence="1" id="KW-0472">Membrane</keyword>